<gene>
    <name evidence="1" type="ORF">DSTB1V02_LOCUS13145</name>
</gene>
<organism evidence="1">
    <name type="scientific">Darwinula stevensoni</name>
    <dbReference type="NCBI Taxonomy" id="69355"/>
    <lineage>
        <taxon>Eukaryota</taxon>
        <taxon>Metazoa</taxon>
        <taxon>Ecdysozoa</taxon>
        <taxon>Arthropoda</taxon>
        <taxon>Crustacea</taxon>
        <taxon>Oligostraca</taxon>
        <taxon>Ostracoda</taxon>
        <taxon>Podocopa</taxon>
        <taxon>Podocopida</taxon>
        <taxon>Darwinulocopina</taxon>
        <taxon>Darwinuloidea</taxon>
        <taxon>Darwinulidae</taxon>
        <taxon>Darwinula</taxon>
    </lineage>
</organism>
<dbReference type="InterPro" id="IPR016064">
    <property type="entry name" value="NAD/diacylglycerol_kinase_sf"/>
</dbReference>
<reference evidence="1" key="1">
    <citation type="submission" date="2020-11" db="EMBL/GenBank/DDBJ databases">
        <authorList>
            <person name="Tran Van P."/>
        </authorList>
    </citation>
    <scope>NUCLEOTIDE SEQUENCE</scope>
</reference>
<dbReference type="PANTHER" id="PTHR20275">
    <property type="entry name" value="NAD KINASE"/>
    <property type="match status" value="1"/>
</dbReference>
<sequence>MEGKTADYHHLKGFPVRSVDEIPNQRADGLIVSSPTGSTAYSLSANGPIVHPAVTGLLLVPIVPHTLSNRPIVLPQDSVIELEVINQHAVSVGWDMQSFFEAQESDVLRIARASEKITFLHPLSYDYYVTLRKKLGWNDE</sequence>
<evidence type="ECO:0000313" key="1">
    <source>
        <dbReference type="EMBL" id="CAD7253395.1"/>
    </source>
</evidence>
<dbReference type="InterPro" id="IPR017438">
    <property type="entry name" value="ATP-NAD_kinase_N"/>
</dbReference>
<keyword evidence="2" id="KW-1185">Reference proteome</keyword>
<dbReference type="EMBL" id="LR905287">
    <property type="protein sequence ID" value="CAD7253395.1"/>
    <property type="molecule type" value="Genomic_DNA"/>
</dbReference>
<feature type="non-terminal residue" evidence="1">
    <location>
        <position position="140"/>
    </location>
</feature>
<proteinExistence type="predicted"/>
<evidence type="ECO:0000313" key="2">
    <source>
        <dbReference type="Proteomes" id="UP000677054"/>
    </source>
</evidence>
<protein>
    <recommendedName>
        <fullName evidence="3">NAD(+) kinase</fullName>
    </recommendedName>
</protein>
<dbReference type="Proteomes" id="UP000677054">
    <property type="component" value="Unassembled WGS sequence"/>
</dbReference>
<dbReference type="PANTHER" id="PTHR20275:SF0">
    <property type="entry name" value="NAD KINASE"/>
    <property type="match status" value="1"/>
</dbReference>
<dbReference type="GO" id="GO:0003951">
    <property type="term" value="F:NAD+ kinase activity"/>
    <property type="evidence" value="ECO:0007669"/>
    <property type="project" value="InterPro"/>
</dbReference>
<dbReference type="SUPFAM" id="SSF111331">
    <property type="entry name" value="NAD kinase/diacylglycerol kinase-like"/>
    <property type="match status" value="1"/>
</dbReference>
<dbReference type="Gene3D" id="3.40.50.10330">
    <property type="entry name" value="Probable inorganic polyphosphate/atp-NAD kinase, domain 1"/>
    <property type="match status" value="1"/>
</dbReference>
<dbReference type="Pfam" id="PF20143">
    <property type="entry name" value="NAD_kinase_C"/>
    <property type="match status" value="1"/>
</dbReference>
<dbReference type="GO" id="GO:0019674">
    <property type="term" value="P:NAD+ metabolic process"/>
    <property type="evidence" value="ECO:0007669"/>
    <property type="project" value="InterPro"/>
</dbReference>
<dbReference type="GO" id="GO:0006741">
    <property type="term" value="P:NADP+ biosynthetic process"/>
    <property type="evidence" value="ECO:0007669"/>
    <property type="project" value="TreeGrafter"/>
</dbReference>
<dbReference type="Gene3D" id="2.60.200.30">
    <property type="entry name" value="Probable inorganic polyphosphate/atp-NAD kinase, domain 2"/>
    <property type="match status" value="1"/>
</dbReference>
<evidence type="ECO:0008006" key="3">
    <source>
        <dbReference type="Google" id="ProtNLM"/>
    </source>
</evidence>
<dbReference type="EMBL" id="CAJPEV010005770">
    <property type="protein sequence ID" value="CAG0903500.1"/>
    <property type="molecule type" value="Genomic_DNA"/>
</dbReference>
<accession>A0A7R9FSH3</accession>
<dbReference type="AlphaFoldDB" id="A0A7R9FSH3"/>
<dbReference type="InterPro" id="IPR017437">
    <property type="entry name" value="ATP-NAD_kinase_PpnK-typ_C"/>
</dbReference>
<name>A0A7R9FSH3_9CRUS</name>
<dbReference type="OrthoDB" id="24581at2759"/>